<dbReference type="PROSITE" id="PS50145">
    <property type="entry name" value="ZF_TRAF"/>
    <property type="match status" value="1"/>
</dbReference>
<evidence type="ECO:0000256" key="2">
    <source>
        <dbReference type="ARBA" id="ARBA00022490"/>
    </source>
</evidence>
<feature type="compositionally biased region" description="Polar residues" evidence="7">
    <location>
        <begin position="242"/>
        <end position="257"/>
    </location>
</feature>
<evidence type="ECO:0000256" key="6">
    <source>
        <dbReference type="ARBA" id="ARBA00022833"/>
    </source>
</evidence>
<dbReference type="SUPFAM" id="SSF49599">
    <property type="entry name" value="TRAF domain-like"/>
    <property type="match status" value="2"/>
</dbReference>
<dbReference type="Pfam" id="PF22486">
    <property type="entry name" value="MATH_2"/>
    <property type="match status" value="1"/>
</dbReference>
<name>A0A182JL73_ANOAO</name>
<evidence type="ECO:0000256" key="7">
    <source>
        <dbReference type="SAM" id="MobiDB-lite"/>
    </source>
</evidence>
<dbReference type="VEuPathDB" id="VectorBase:AATE020139"/>
<keyword evidence="3" id="KW-0479">Metal-binding</keyword>
<feature type="region of interest" description="Disordered" evidence="7">
    <location>
        <begin position="242"/>
        <end position="264"/>
    </location>
</feature>
<proteinExistence type="predicted"/>
<reference evidence="8" key="1">
    <citation type="submission" date="2022-08" db="UniProtKB">
        <authorList>
            <consortium name="EnsemblMetazoa"/>
        </authorList>
    </citation>
    <scope>IDENTIFICATION</scope>
    <source>
        <strain evidence="8">EBRO</strain>
    </source>
</reference>
<dbReference type="InterPro" id="IPR008974">
    <property type="entry name" value="TRAF-like"/>
</dbReference>
<dbReference type="GO" id="GO:0008270">
    <property type="term" value="F:zinc ion binding"/>
    <property type="evidence" value="ECO:0007669"/>
    <property type="project" value="UniProtKB-KW"/>
</dbReference>
<evidence type="ECO:0000256" key="3">
    <source>
        <dbReference type="ARBA" id="ARBA00022723"/>
    </source>
</evidence>
<keyword evidence="4" id="KW-0677">Repeat</keyword>
<dbReference type="PANTHER" id="PTHR10131">
    <property type="entry name" value="TNF RECEPTOR ASSOCIATED FACTOR"/>
    <property type="match status" value="1"/>
</dbReference>
<evidence type="ECO:0000256" key="4">
    <source>
        <dbReference type="ARBA" id="ARBA00022737"/>
    </source>
</evidence>
<evidence type="ECO:0000313" key="8">
    <source>
        <dbReference type="EnsemblMetazoa" id="AATE020139-PA.1"/>
    </source>
</evidence>
<dbReference type="InterPro" id="IPR001293">
    <property type="entry name" value="Znf_TRAF"/>
</dbReference>
<accession>A0A182JL73</accession>
<sequence>MTEPVKAQLRFSKTSCYLCSEWLDDDEIEDHLLECSRKSVACPEGCGTVLARKNIQSHWKRCTKAFGEAEQVSKQENGSHMEASVPDSRTSPSIYDQVHILGEELQCMRLSLNEEMHQRAELMAQLQQLKRRSELADKWTAKVNAALVSFNKLVSHETNRRSVDVSGLEQRQNQLELWRLDLTTRFNSIESKSYISAESEPSYSLNEVSALQEQMDRVEHELLRLQAPEKLTSSDRKTLHISGNMTEANQQENGMRSSRSEESRTKDLERIKVIVEDVVEKHANLACRLQDALRQAFECEERVLLMAKQLEKYRRETYYTKQRLDALQSNLRLEEKLSALSSSDGRVIWRIDEFDKRFQASKDNDTMLKGPIFTNQPYGYVLQLEVSLYGIGTWRGRNLIAGLTVLQGSYDTLLQWPCMLTGTIRLRDQPDVRSNAMDICKPIVAKRKGQQTDKHQFVYVPHDVLRSRNFIRNDTIFLEVILDREYQEVAPE</sequence>
<evidence type="ECO:0000256" key="5">
    <source>
        <dbReference type="ARBA" id="ARBA00022771"/>
    </source>
</evidence>
<keyword evidence="5" id="KW-0863">Zinc-finger</keyword>
<evidence type="ECO:0000256" key="1">
    <source>
        <dbReference type="ARBA" id="ARBA00004496"/>
    </source>
</evidence>
<comment type="subcellular location">
    <subcellularLocation>
        <location evidence="1">Cytoplasm</location>
    </subcellularLocation>
</comment>
<organism evidence="8">
    <name type="scientific">Anopheles atroparvus</name>
    <name type="common">European mosquito</name>
    <dbReference type="NCBI Taxonomy" id="41427"/>
    <lineage>
        <taxon>Eukaryota</taxon>
        <taxon>Metazoa</taxon>
        <taxon>Ecdysozoa</taxon>
        <taxon>Arthropoda</taxon>
        <taxon>Hexapoda</taxon>
        <taxon>Insecta</taxon>
        <taxon>Pterygota</taxon>
        <taxon>Neoptera</taxon>
        <taxon>Endopterygota</taxon>
        <taxon>Diptera</taxon>
        <taxon>Nematocera</taxon>
        <taxon>Culicoidea</taxon>
        <taxon>Culicidae</taxon>
        <taxon>Anophelinae</taxon>
        <taxon>Anopheles</taxon>
    </lineage>
</organism>
<dbReference type="Gene3D" id="2.60.210.10">
    <property type="entry name" value="Apoptosis, Tumor Necrosis Factor Receptor Associated Protein 2, Chain A"/>
    <property type="match status" value="1"/>
</dbReference>
<dbReference type="InterPro" id="IPR013083">
    <property type="entry name" value="Znf_RING/FYVE/PHD"/>
</dbReference>
<keyword evidence="6" id="KW-0862">Zinc</keyword>
<dbReference type="InterPro" id="IPR002083">
    <property type="entry name" value="MATH/TRAF_dom"/>
</dbReference>
<dbReference type="EnsemblMetazoa" id="AATE020139-RA">
    <property type="protein sequence ID" value="AATE020139-PA.1"/>
    <property type="gene ID" value="AATE020139"/>
</dbReference>
<dbReference type="PANTHER" id="PTHR10131:SF138">
    <property type="entry name" value="RE66324P"/>
    <property type="match status" value="1"/>
</dbReference>
<protein>
    <submittedName>
        <fullName evidence="8">Uncharacterized protein</fullName>
    </submittedName>
</protein>
<dbReference type="GO" id="GO:0005737">
    <property type="term" value="C:cytoplasm"/>
    <property type="evidence" value="ECO:0007669"/>
    <property type="project" value="UniProtKB-SubCell"/>
</dbReference>
<keyword evidence="2" id="KW-0963">Cytoplasm</keyword>
<dbReference type="AlphaFoldDB" id="A0A182JL73"/>
<dbReference type="STRING" id="41427.A0A182JL73"/>
<dbReference type="Gene3D" id="3.30.40.10">
    <property type="entry name" value="Zinc/RING finger domain, C3HC4 (zinc finger)"/>
    <property type="match status" value="1"/>
</dbReference>